<proteinExistence type="predicted"/>
<sequence>MCAATAWIVAPIVWNAVLNLRVVRKVDRERLTANQDYVLAVAKENRWLLTVAAWAGVIAIGHFALGISYVIMESVIEALMIAVGTSFLFSLLVLASLILYLKKRFRLALICCSYFTLNLFVSSGLMVASFIQDIIFGSNSPTSRYAFLYLSDVVLSILTLIVSAKILKFCTRTLLETFTLSKQNIAVTKAVRVLRYVALVSLLTVGVEFFLLLELRIDAMAAHLSMTSSIHDWLITAVMSTFLFWITKHERYHAKILKFCTRTLLETFTLSKQNIAVTKAVRVLRYVALVSLLTVGVEFFLLLELRIDAMAAHLSMTSSIHDWLITAVMSTFLFWITKHERYQCLLLIVIFQLANVSLVSLDLLAQQTDLMQMLITLLFQHDQISTNLKTTIPNFPIDHFVVIIVLHFIQIAQWFLSVFGLGVCVYLIDNIVEDDANVTNDVHEISVLGMEIGNERAVESNGMAKNAKPNPEKRGNGTSFSFDNALFNDPLAMSRLPDPDRKDSVEMDDVVVEVPLDDPKRP</sequence>
<evidence type="ECO:0000313" key="1">
    <source>
        <dbReference type="Proteomes" id="UP000887576"/>
    </source>
</evidence>
<reference evidence="2" key="1">
    <citation type="submission" date="2022-11" db="UniProtKB">
        <authorList>
            <consortium name="WormBaseParasite"/>
        </authorList>
    </citation>
    <scope>IDENTIFICATION</scope>
</reference>
<name>A0AC34QLE4_9BILA</name>
<accession>A0AC34QLE4</accession>
<protein>
    <submittedName>
        <fullName evidence="2">Uncharacterized protein</fullName>
    </submittedName>
</protein>
<dbReference type="Proteomes" id="UP000887576">
    <property type="component" value="Unplaced"/>
</dbReference>
<evidence type="ECO:0000313" key="2">
    <source>
        <dbReference type="WBParaSite" id="JU765_v2.g17406.t1"/>
    </source>
</evidence>
<organism evidence="1 2">
    <name type="scientific">Panagrolaimus sp. JU765</name>
    <dbReference type="NCBI Taxonomy" id="591449"/>
    <lineage>
        <taxon>Eukaryota</taxon>
        <taxon>Metazoa</taxon>
        <taxon>Ecdysozoa</taxon>
        <taxon>Nematoda</taxon>
        <taxon>Chromadorea</taxon>
        <taxon>Rhabditida</taxon>
        <taxon>Tylenchina</taxon>
        <taxon>Panagrolaimomorpha</taxon>
        <taxon>Panagrolaimoidea</taxon>
        <taxon>Panagrolaimidae</taxon>
        <taxon>Panagrolaimus</taxon>
    </lineage>
</organism>
<dbReference type="WBParaSite" id="JU765_v2.g17406.t1">
    <property type="protein sequence ID" value="JU765_v2.g17406.t1"/>
    <property type="gene ID" value="JU765_v2.g17406"/>
</dbReference>